<dbReference type="RefSeq" id="WP_002917097.1">
    <property type="nucleotide sequence ID" value="NZ_GL878559.1"/>
</dbReference>
<dbReference type="InterPro" id="IPR027417">
    <property type="entry name" value="P-loop_NTPase"/>
</dbReference>
<organism evidence="2 3">
    <name type="scientific">Streptococcus sanguinis SK408</name>
    <dbReference type="NCBI Taxonomy" id="888818"/>
    <lineage>
        <taxon>Bacteria</taxon>
        <taxon>Bacillati</taxon>
        <taxon>Bacillota</taxon>
        <taxon>Bacilli</taxon>
        <taxon>Lactobacillales</taxon>
        <taxon>Streptococcaceae</taxon>
        <taxon>Streptococcus</taxon>
    </lineage>
</organism>
<dbReference type="Pfam" id="PF13191">
    <property type="entry name" value="AAA_16"/>
    <property type="match status" value="1"/>
</dbReference>
<dbReference type="EMBL" id="AFBE01000001">
    <property type="protein sequence ID" value="EGF20328.1"/>
    <property type="molecule type" value="Genomic_DNA"/>
</dbReference>
<evidence type="ECO:0000259" key="1">
    <source>
        <dbReference type="SMART" id="SM00382"/>
    </source>
</evidence>
<comment type="caution">
    <text evidence="2">The sequence shown here is derived from an EMBL/GenBank/DDBJ whole genome shotgun (WGS) entry which is preliminary data.</text>
</comment>
<dbReference type="SMART" id="SM00382">
    <property type="entry name" value="AAA"/>
    <property type="match status" value="1"/>
</dbReference>
<proteinExistence type="predicted"/>
<dbReference type="AlphaFoldDB" id="F2CBH7"/>
<name>F2CBH7_STRSA</name>
<dbReference type="HOGENOM" id="CLU_326750_0_0_9"/>
<sequence>MSNTEDRYTINWEEYKQPIVLKCKNWDGIPEHYMFYRELKRLRAILDDFNKVSEYSKKNGQAEDCDTEKMFIQKEMSKVIAISGERGSGKTSLLKSLKNILEKEYHVFDIIGPEVLSSDLSIIDIFVSMLRDIVNSLDSECFSTCVLTKLNAQLKSITAAISVDKQKEDYFKNGHSDSSILESLNKRVHLDELFGTFLEDLLAILQTNNKNPKDFVLIIDDLDLVKNHLIAKLLNDIQRYLDKKIIIIFAYRERQLENSLFEDLITDNQRLLEREVIDNGEVFSQINQFLLKLVPLGNRVPLFSKNDLLNKEMQAILKSIDLSLDKELRIFKVNNQSISNQEENGGLTVEEWFYQLIFIRTDLNIRPIDSRENTKLLLPQSLREIIQVAEIFSEMNPLKRDKGCSNFFQGLIENLSEFKQYIDYKITSQFSANLSMLNFFREWDSAKPYRKNYLTYSFMYNNNYKNDSSNYGIEFYPFNLSNREEYNLTIGDVLAIIEECKRLPNRLHQHLDYHFCYLIKINYSIFLSVKLFQTFEKRKEIRDIIEKFEVKRKLYLESVKADLNDNSKQEYEESLSALTSQLPELIDYLQVINSNFMPQEFSFLDYVKGYTLEDYVLFFPTISSFKDNKDDKDFYYKFIQMFINSELPVLGDISQNIKNGVSQFIFRKFYTYTPFFRPKNRNYQINFFIWPTKLEYLVEILLDLDNLYNTDESDKLPSKFIYKNIFHTDIFIRRNYASRYSRNLKDNFTKALRSINDLLSGNDQFLDVAPLKTIIYNENEGSFYDKLYEDEKLGNIFSELKDKRILKMQEIYNYLKESLKNPPSLPSDYEKLANNLNDKIKNVIMTPDEKTKYYEITKKIEDRLVTYQDLNELEEIYNKHILGGEF</sequence>
<protein>
    <recommendedName>
        <fullName evidence="1">AAA+ ATPase domain-containing protein</fullName>
    </recommendedName>
</protein>
<feature type="domain" description="AAA+ ATPase" evidence="1">
    <location>
        <begin position="76"/>
        <end position="281"/>
    </location>
</feature>
<dbReference type="InterPro" id="IPR041664">
    <property type="entry name" value="AAA_16"/>
</dbReference>
<dbReference type="Gene3D" id="3.40.50.300">
    <property type="entry name" value="P-loop containing nucleotide triphosphate hydrolases"/>
    <property type="match status" value="1"/>
</dbReference>
<reference evidence="2 3" key="1">
    <citation type="submission" date="2011-02" db="EMBL/GenBank/DDBJ databases">
        <authorList>
            <person name="Muzny D."/>
            <person name="Qin X."/>
            <person name="Deng J."/>
            <person name="Jiang H."/>
            <person name="Liu Y."/>
            <person name="Qu J."/>
            <person name="Song X.-Z."/>
            <person name="Zhang L."/>
            <person name="Thornton R."/>
            <person name="Coyle M."/>
            <person name="Francisco L."/>
            <person name="Jackson L."/>
            <person name="Javaid M."/>
            <person name="Korchina V."/>
            <person name="Kovar C."/>
            <person name="Mata R."/>
            <person name="Mathew T."/>
            <person name="Ngo R."/>
            <person name="Nguyen L."/>
            <person name="Nguyen N."/>
            <person name="Okwuonu G."/>
            <person name="Ongeri F."/>
            <person name="Pham C."/>
            <person name="Simmons D."/>
            <person name="Wilczek-Boney K."/>
            <person name="Hale W."/>
            <person name="Jakkamsetti A."/>
            <person name="Pham P."/>
            <person name="Ruth R."/>
            <person name="San Lucas F."/>
            <person name="Warren J."/>
            <person name="Zhang J."/>
            <person name="Zhao Z."/>
            <person name="Zhou C."/>
            <person name="Zhu D."/>
            <person name="Lee S."/>
            <person name="Bess C."/>
            <person name="Blankenburg K."/>
            <person name="Forbes L."/>
            <person name="Fu Q."/>
            <person name="Gubbala S."/>
            <person name="Hirani K."/>
            <person name="Jayaseelan J.C."/>
            <person name="Lara F."/>
            <person name="Munidasa M."/>
            <person name="Palculict T."/>
            <person name="Patil S."/>
            <person name="Pu L.-L."/>
            <person name="Saada N."/>
            <person name="Tang L."/>
            <person name="Weissenberger G."/>
            <person name="Zhu Y."/>
            <person name="Hemphill L."/>
            <person name="Shang Y."/>
            <person name="Youmans B."/>
            <person name="Ayvaz T."/>
            <person name="Ross M."/>
            <person name="Santibanez J."/>
            <person name="Aqrawi P."/>
            <person name="Gross S."/>
            <person name="Joshi V."/>
            <person name="Fowler G."/>
            <person name="Nazareth L."/>
            <person name="Reid J."/>
            <person name="Worley K."/>
            <person name="Petrosino J."/>
            <person name="Highlander S."/>
            <person name="Gibbs R."/>
        </authorList>
    </citation>
    <scope>NUCLEOTIDE SEQUENCE [LARGE SCALE GENOMIC DNA]</scope>
    <source>
        <strain evidence="2 3">SK408</strain>
    </source>
</reference>
<accession>F2CBH7</accession>
<evidence type="ECO:0000313" key="2">
    <source>
        <dbReference type="EMBL" id="EGF20328.1"/>
    </source>
</evidence>
<gene>
    <name evidence="2" type="ORF">HMPREF9391_0437</name>
</gene>
<dbReference type="Proteomes" id="UP000004826">
    <property type="component" value="Unassembled WGS sequence"/>
</dbReference>
<evidence type="ECO:0000313" key="3">
    <source>
        <dbReference type="Proteomes" id="UP000004826"/>
    </source>
</evidence>
<dbReference type="InterPro" id="IPR003593">
    <property type="entry name" value="AAA+_ATPase"/>
</dbReference>
<dbReference type="SUPFAM" id="SSF52540">
    <property type="entry name" value="P-loop containing nucleoside triphosphate hydrolases"/>
    <property type="match status" value="1"/>
</dbReference>
<dbReference type="PATRIC" id="fig|888818.3.peg.426"/>